<dbReference type="Pfam" id="PF00795">
    <property type="entry name" value="CN_hydrolase"/>
    <property type="match status" value="1"/>
</dbReference>
<evidence type="ECO:0000313" key="3">
    <source>
        <dbReference type="EMBL" id="OGG46763.1"/>
    </source>
</evidence>
<name>A0A1F6CC86_HANXR</name>
<reference evidence="3 4" key="1">
    <citation type="journal article" date="2016" name="Nat. Commun.">
        <title>Thousands of microbial genomes shed light on interconnected biogeochemical processes in an aquifer system.</title>
        <authorList>
            <person name="Anantharaman K."/>
            <person name="Brown C.T."/>
            <person name="Hug L.A."/>
            <person name="Sharon I."/>
            <person name="Castelle C.J."/>
            <person name="Probst A.J."/>
            <person name="Thomas B.C."/>
            <person name="Singh A."/>
            <person name="Wilkins M.J."/>
            <person name="Karaoz U."/>
            <person name="Brodie E.L."/>
            <person name="Williams K.H."/>
            <person name="Hubbard S.S."/>
            <person name="Banfield J.F."/>
        </authorList>
    </citation>
    <scope>NUCLEOTIDE SEQUENCE [LARGE SCALE GENOMIC DNA]</scope>
    <source>
        <strain evidence="4">RIFCSPLOWO2_12_FULL_64_10</strain>
    </source>
</reference>
<dbReference type="EMBL" id="MFKF01000286">
    <property type="protein sequence ID" value="OGG46763.1"/>
    <property type="molecule type" value="Genomic_DNA"/>
</dbReference>
<dbReference type="GO" id="GO:0016811">
    <property type="term" value="F:hydrolase activity, acting on carbon-nitrogen (but not peptide) bonds, in linear amides"/>
    <property type="evidence" value="ECO:0007669"/>
    <property type="project" value="TreeGrafter"/>
</dbReference>
<proteinExistence type="predicted"/>
<keyword evidence="1" id="KW-0378">Hydrolase</keyword>
<dbReference type="CDD" id="cd07197">
    <property type="entry name" value="nitrilase"/>
    <property type="match status" value="1"/>
</dbReference>
<accession>A0A1F6CC86</accession>
<evidence type="ECO:0000256" key="1">
    <source>
        <dbReference type="ARBA" id="ARBA00022801"/>
    </source>
</evidence>
<evidence type="ECO:0000313" key="4">
    <source>
        <dbReference type="Proteomes" id="UP000178606"/>
    </source>
</evidence>
<dbReference type="PANTHER" id="PTHR43674:SF2">
    <property type="entry name" value="BETA-UREIDOPROPIONASE"/>
    <property type="match status" value="1"/>
</dbReference>
<organism evidence="3 4">
    <name type="scientific">Handelsmanbacteria sp. (strain RIFCSPLOWO2_12_FULL_64_10)</name>
    <dbReference type="NCBI Taxonomy" id="1817868"/>
    <lineage>
        <taxon>Bacteria</taxon>
        <taxon>Candidatus Handelsmaniibacteriota</taxon>
    </lineage>
</organism>
<sequence length="429" mass="47523">MKRNNTMNANLLRNDHVAWSTWTPMPSLSPAFSAENGHLRVAGDGNRHCFGAWTQRVPAQPGKAYRLRVTLRCEGVGDLFLHVTPHVVWRRGELSESNCAEDAIRRFRREGGRIVGEDVFVAPANCDGAEVRLLLRYAPEAVVLFEEVSLTEAEPPAPRRVRVGTMRFRPPRPASPADHVRLYGEQIDRLGLARPDLILLPEFANTASLPPHRGLDLWEFAEPVPGPFCAMLAEKARAYCAYVCAGVVERDGDFMFNAAVLYDREGKLIGKQRKVHPYWPEEPMGILPGDSFEVFETDFGTVGIMICYDSWWPESARLLALKGAEVILFPNAGYEEKILPARAIDNNVYIVASTLNSPAAIVTPRGDLLAVSAVNNTLTAEIDLNDRPKCHPNAGGNLNPGPGGARWARNADSTRVYEEILAEVQRSYS</sequence>
<dbReference type="AlphaFoldDB" id="A0A1F6CC86"/>
<dbReference type="Gene3D" id="3.60.110.10">
    <property type="entry name" value="Carbon-nitrogen hydrolase"/>
    <property type="match status" value="1"/>
</dbReference>
<dbReference type="Proteomes" id="UP000178606">
    <property type="component" value="Unassembled WGS sequence"/>
</dbReference>
<dbReference type="InterPro" id="IPR036526">
    <property type="entry name" value="C-N_Hydrolase_sf"/>
</dbReference>
<dbReference type="InterPro" id="IPR050345">
    <property type="entry name" value="Aliph_Amidase/BUP"/>
</dbReference>
<dbReference type="InterPro" id="IPR003010">
    <property type="entry name" value="C-N_Hydrolase"/>
</dbReference>
<evidence type="ECO:0000259" key="2">
    <source>
        <dbReference type="PROSITE" id="PS50263"/>
    </source>
</evidence>
<protein>
    <recommendedName>
        <fullName evidence="2">CN hydrolase domain-containing protein</fullName>
    </recommendedName>
</protein>
<comment type="caution">
    <text evidence="3">The sequence shown here is derived from an EMBL/GenBank/DDBJ whole genome shotgun (WGS) entry which is preliminary data.</text>
</comment>
<gene>
    <name evidence="3" type="ORF">A3F84_18255</name>
</gene>
<dbReference type="Gene3D" id="2.60.120.260">
    <property type="entry name" value="Galactose-binding domain-like"/>
    <property type="match status" value="1"/>
</dbReference>
<dbReference type="PANTHER" id="PTHR43674">
    <property type="entry name" value="NITRILASE C965.09-RELATED"/>
    <property type="match status" value="1"/>
</dbReference>
<feature type="domain" description="CN hydrolase" evidence="2">
    <location>
        <begin position="161"/>
        <end position="384"/>
    </location>
</feature>
<dbReference type="SUPFAM" id="SSF56317">
    <property type="entry name" value="Carbon-nitrogen hydrolase"/>
    <property type="match status" value="1"/>
</dbReference>
<dbReference type="PROSITE" id="PS50263">
    <property type="entry name" value="CN_HYDROLASE"/>
    <property type="match status" value="1"/>
</dbReference>